<keyword evidence="2" id="KW-1185">Reference proteome</keyword>
<dbReference type="InterPro" id="IPR002156">
    <property type="entry name" value="RNaseH_domain"/>
</dbReference>
<dbReference type="InterPro" id="IPR043128">
    <property type="entry name" value="Rev_trsase/Diguanyl_cyclase"/>
</dbReference>
<feature type="domain" description="RNase H type-1" evidence="1">
    <location>
        <begin position="514"/>
        <end position="595"/>
    </location>
</feature>
<dbReference type="Gene3D" id="3.10.10.10">
    <property type="entry name" value="HIV Type 1 Reverse Transcriptase, subunit A, domain 1"/>
    <property type="match status" value="1"/>
</dbReference>
<name>A0ABM4UY98_COFAR</name>
<dbReference type="InterPro" id="IPR000477">
    <property type="entry name" value="RT_dom"/>
</dbReference>
<dbReference type="CDD" id="cd01647">
    <property type="entry name" value="RT_LTR"/>
    <property type="match status" value="1"/>
</dbReference>
<sequence>MPETKNPVEEIEVDLSQLFVETTCEEEPSKNSEFLSITEGAIQNWTADYLLSRRKFRWPQIKSLEPLDVTILEFDGCNLNISYKLEIMQSEIQNESDTEEEIKSISRDLKQYEEKPKPNLEETEIIDIGTKTEIKEVKVNIHLNKKQKEEKIEFLMLFRDVFAWSYDDMPEISTDIVVHRLPTDPNFLPVKQKPLPKKFGEVRVCIDYRDLNKAGPKDDFPLPNIHILLPNTAGYDIESFGDCFVGYHQILIAEEDREKTSFITPWRTFCYRVMLFGLKNARATYQRTMTTLFHDMIHKEMKVYVDITIKSKKIEDHLVDLKKLFERLRRYNLKLNLEKCAFGTPTGKLLDFIVSKKGIEIDPAKIKAIRHTPISKTQKDVKSFFRKINFIGRFIAQLTSTYEHLLKLLKKNAPMNWNENCQQAFDKIKTYLLNPPVLVSPQSGSSMPTGRMAKWQMILSEFDIVFITQKAVKGQVIADHLAENPREYDYQPLHTYFLDEKILFIGAIKDMSEQYPGWRLFFDGASNSFGAEIGVVLVSYEGKHYPATAKLLFPCTNNMAEYEAYVFGLKMILDMEIKDLIAFSDSDLLVHQTLK</sequence>
<organism evidence="2 3">
    <name type="scientific">Coffea arabica</name>
    <name type="common">Arabian coffee</name>
    <dbReference type="NCBI Taxonomy" id="13443"/>
    <lineage>
        <taxon>Eukaryota</taxon>
        <taxon>Viridiplantae</taxon>
        <taxon>Streptophyta</taxon>
        <taxon>Embryophyta</taxon>
        <taxon>Tracheophyta</taxon>
        <taxon>Spermatophyta</taxon>
        <taxon>Magnoliopsida</taxon>
        <taxon>eudicotyledons</taxon>
        <taxon>Gunneridae</taxon>
        <taxon>Pentapetalae</taxon>
        <taxon>asterids</taxon>
        <taxon>lamiids</taxon>
        <taxon>Gentianales</taxon>
        <taxon>Rubiaceae</taxon>
        <taxon>Ixoroideae</taxon>
        <taxon>Gardenieae complex</taxon>
        <taxon>Bertiereae - Coffeeae clade</taxon>
        <taxon>Coffeeae</taxon>
        <taxon>Coffea</taxon>
    </lineage>
</organism>
<dbReference type="Proteomes" id="UP001652660">
    <property type="component" value="Chromosome 6e"/>
</dbReference>
<dbReference type="InterPro" id="IPR012337">
    <property type="entry name" value="RNaseH-like_sf"/>
</dbReference>
<dbReference type="InterPro" id="IPR053134">
    <property type="entry name" value="RNA-dir_DNA_polymerase"/>
</dbReference>
<dbReference type="Pfam" id="PF00078">
    <property type="entry name" value="RVT_1"/>
    <property type="match status" value="1"/>
</dbReference>
<evidence type="ECO:0000313" key="2">
    <source>
        <dbReference type="Proteomes" id="UP001652660"/>
    </source>
</evidence>
<evidence type="ECO:0000313" key="3">
    <source>
        <dbReference type="RefSeq" id="XP_071912254.1"/>
    </source>
</evidence>
<dbReference type="SUPFAM" id="SSF53098">
    <property type="entry name" value="Ribonuclease H-like"/>
    <property type="match status" value="1"/>
</dbReference>
<dbReference type="PROSITE" id="PS50879">
    <property type="entry name" value="RNASE_H_1"/>
    <property type="match status" value="1"/>
</dbReference>
<dbReference type="Pfam" id="PF13456">
    <property type="entry name" value="RVT_3"/>
    <property type="match status" value="1"/>
</dbReference>
<dbReference type="SUPFAM" id="SSF56672">
    <property type="entry name" value="DNA/RNA polymerases"/>
    <property type="match status" value="1"/>
</dbReference>
<proteinExistence type="predicted"/>
<dbReference type="PANTHER" id="PTHR24559">
    <property type="entry name" value="TRANSPOSON TY3-I GAG-POL POLYPROTEIN"/>
    <property type="match status" value="1"/>
</dbReference>
<protein>
    <recommendedName>
        <fullName evidence="1">RNase H type-1 domain-containing protein</fullName>
    </recommendedName>
</protein>
<dbReference type="Gene3D" id="3.30.70.270">
    <property type="match status" value="2"/>
</dbReference>
<reference evidence="3" key="1">
    <citation type="submission" date="2025-08" db="UniProtKB">
        <authorList>
            <consortium name="RefSeq"/>
        </authorList>
    </citation>
    <scope>IDENTIFICATION</scope>
    <source>
        <tissue evidence="3">Leaves</tissue>
    </source>
</reference>
<dbReference type="InterPro" id="IPR036397">
    <property type="entry name" value="RNaseH_sf"/>
</dbReference>
<dbReference type="GeneID" id="140009822"/>
<dbReference type="RefSeq" id="XP_071912254.1">
    <property type="nucleotide sequence ID" value="XM_072056153.1"/>
</dbReference>
<dbReference type="InterPro" id="IPR043502">
    <property type="entry name" value="DNA/RNA_pol_sf"/>
</dbReference>
<dbReference type="PANTHER" id="PTHR24559:SF457">
    <property type="entry name" value="RNA-DIRECTED DNA POLYMERASE HOMOLOG"/>
    <property type="match status" value="1"/>
</dbReference>
<dbReference type="Gene3D" id="3.30.420.10">
    <property type="entry name" value="Ribonuclease H-like superfamily/Ribonuclease H"/>
    <property type="match status" value="1"/>
</dbReference>
<evidence type="ECO:0000259" key="1">
    <source>
        <dbReference type="PROSITE" id="PS50879"/>
    </source>
</evidence>
<accession>A0ABM4UY98</accession>
<gene>
    <name evidence="3" type="primary">LOC140009822</name>
</gene>